<feature type="chain" id="PRO_5018751990" evidence="1">
    <location>
        <begin position="39"/>
        <end position="478"/>
    </location>
</feature>
<dbReference type="AlphaFoldDB" id="A0A3S3Z6A3"/>
<dbReference type="SUPFAM" id="SSF52096">
    <property type="entry name" value="ClpP/crotonase"/>
    <property type="match status" value="1"/>
</dbReference>
<feature type="signal peptide" evidence="1">
    <location>
        <begin position="1"/>
        <end position="38"/>
    </location>
</feature>
<organism evidence="3 4">
    <name type="scientific">Mucilaginibacter gilvus</name>
    <dbReference type="NCBI Taxonomy" id="2305909"/>
    <lineage>
        <taxon>Bacteria</taxon>
        <taxon>Pseudomonadati</taxon>
        <taxon>Bacteroidota</taxon>
        <taxon>Sphingobacteriia</taxon>
        <taxon>Sphingobacteriales</taxon>
        <taxon>Sphingobacteriaceae</taxon>
        <taxon>Mucilaginibacter</taxon>
    </lineage>
</organism>
<keyword evidence="1" id="KW-0732">Signal</keyword>
<dbReference type="Gene3D" id="3.90.226.10">
    <property type="entry name" value="2-enoyl-CoA Hydratase, Chain A, domain 1"/>
    <property type="match status" value="1"/>
</dbReference>
<evidence type="ECO:0000259" key="2">
    <source>
        <dbReference type="SMART" id="SM00245"/>
    </source>
</evidence>
<dbReference type="InterPro" id="IPR005151">
    <property type="entry name" value="Tail-specific_protease"/>
</dbReference>
<dbReference type="OrthoDB" id="5480566at2"/>
<proteinExistence type="predicted"/>
<protein>
    <submittedName>
        <fullName evidence="3">Peptidase S41</fullName>
    </submittedName>
</protein>
<dbReference type="Gene3D" id="3.30.750.44">
    <property type="match status" value="1"/>
</dbReference>
<name>A0A3S3Z6A3_9SPHI</name>
<dbReference type="Pfam" id="PF03572">
    <property type="entry name" value="Peptidase_S41"/>
    <property type="match status" value="1"/>
</dbReference>
<evidence type="ECO:0000313" key="4">
    <source>
        <dbReference type="Proteomes" id="UP000286701"/>
    </source>
</evidence>
<accession>A0A3S3Z6A3</accession>
<gene>
    <name evidence="3" type="ORF">EPL05_09070</name>
</gene>
<dbReference type="GO" id="GO:0006508">
    <property type="term" value="P:proteolysis"/>
    <property type="evidence" value="ECO:0007669"/>
    <property type="project" value="InterPro"/>
</dbReference>
<dbReference type="PANTHER" id="PTHR32060">
    <property type="entry name" value="TAIL-SPECIFIC PROTEASE"/>
    <property type="match status" value="1"/>
</dbReference>
<dbReference type="PANTHER" id="PTHR32060:SF22">
    <property type="entry name" value="CARBOXYL-TERMINAL-PROCESSING PEPTIDASE 3, CHLOROPLASTIC"/>
    <property type="match status" value="1"/>
</dbReference>
<keyword evidence="4" id="KW-1185">Reference proteome</keyword>
<evidence type="ECO:0000313" key="3">
    <source>
        <dbReference type="EMBL" id="RWY54182.1"/>
    </source>
</evidence>
<reference evidence="3 4" key="1">
    <citation type="submission" date="2019-01" db="EMBL/GenBank/DDBJ databases">
        <title>Mucilaginibacter antarcticum sp. nov., isolated from antarctic soil.</title>
        <authorList>
            <person name="Yan Y.-Q."/>
            <person name="Du Z.-J."/>
        </authorList>
    </citation>
    <scope>NUCLEOTIDE SEQUENCE [LARGE SCALE GENOMIC DNA]</scope>
    <source>
        <strain evidence="3 4">F01003</strain>
    </source>
</reference>
<sequence>MKYAQIIKFEFKHLPHLMKKIYCLLLLLSALNYRPAVAQIDTVANISTEDKLYGLSKFWSEVSVNFAYFDHAKVNWDSTYRAYIPKVIATKNTWEYYMLMQRFCALLKDGHTGVGFPEKLLTHKSRYKWIYIENFNKKFIITDIPVQYKDQVPLGSEVLSVDGVPTKEYAEKELIPYISSSTDHVLWNTAAAMMFYGTDSTKLFHLKLKTPQGKVIPYDYQFHTYGTKWVRRNGNTPWKMLDFKVIDGIGYVKLNSFADEAIDTAFKKIVPQLYACKGVILDLRDNGGGDTGVGAEILKYFTDKKMLVGSAWKTRDNLSSFKAWGYYQAKDTSKKVPNAWQKKALDSYKGNYWYQGDTMTFNNDVKEQKITTPLIVLTSNNTASAAEDFLIILDGLKGRATTMGQRTYGSTGQPLPISLPGLTDGRICTKRDTYPDGRDFVGIGVIPDIEIPRNPSDVIAGTDTVLQAALKEMSKKVK</sequence>
<evidence type="ECO:0000256" key="1">
    <source>
        <dbReference type="SAM" id="SignalP"/>
    </source>
</evidence>
<dbReference type="GO" id="GO:0004175">
    <property type="term" value="F:endopeptidase activity"/>
    <property type="evidence" value="ECO:0007669"/>
    <property type="project" value="TreeGrafter"/>
</dbReference>
<dbReference type="InterPro" id="IPR029045">
    <property type="entry name" value="ClpP/crotonase-like_dom_sf"/>
</dbReference>
<dbReference type="SMART" id="SM00245">
    <property type="entry name" value="TSPc"/>
    <property type="match status" value="1"/>
</dbReference>
<comment type="caution">
    <text evidence="3">The sequence shown here is derived from an EMBL/GenBank/DDBJ whole genome shotgun (WGS) entry which is preliminary data.</text>
</comment>
<dbReference type="EMBL" id="SBIW01000003">
    <property type="protein sequence ID" value="RWY54182.1"/>
    <property type="molecule type" value="Genomic_DNA"/>
</dbReference>
<dbReference type="CDD" id="cd07563">
    <property type="entry name" value="Peptidase_S41_IRBP"/>
    <property type="match status" value="1"/>
</dbReference>
<dbReference type="Proteomes" id="UP000286701">
    <property type="component" value="Unassembled WGS sequence"/>
</dbReference>
<dbReference type="GO" id="GO:0008236">
    <property type="term" value="F:serine-type peptidase activity"/>
    <property type="evidence" value="ECO:0007669"/>
    <property type="project" value="InterPro"/>
</dbReference>
<feature type="domain" description="Tail specific protease" evidence="2">
    <location>
        <begin position="219"/>
        <end position="452"/>
    </location>
</feature>